<accession>A0AAU2UYZ1</accession>
<name>A0AAU2UYZ1_9ACTN</name>
<dbReference type="EMBL" id="CP108318">
    <property type="protein sequence ID" value="WTW59793.1"/>
    <property type="molecule type" value="Genomic_DNA"/>
</dbReference>
<protein>
    <submittedName>
        <fullName evidence="1">Uncharacterized protein</fullName>
    </submittedName>
</protein>
<evidence type="ECO:0000313" key="1">
    <source>
        <dbReference type="EMBL" id="WTW59793.1"/>
    </source>
</evidence>
<organism evidence="1">
    <name type="scientific">Streptomyces sp. NBC_00003</name>
    <dbReference type="NCBI Taxonomy" id="2903608"/>
    <lineage>
        <taxon>Bacteria</taxon>
        <taxon>Bacillati</taxon>
        <taxon>Actinomycetota</taxon>
        <taxon>Actinomycetes</taxon>
        <taxon>Kitasatosporales</taxon>
        <taxon>Streptomycetaceae</taxon>
        <taxon>Streptomyces</taxon>
    </lineage>
</organism>
<sequence>MISPAAPTTTVTGLLVVEYNRFTLATAGAPPGCLDLPRNGLVGVPSEARPFEEGTVAVVATGVYADAVRITAQTWPAEPPTRPHDWQDMVAIAVDWPGGPAVLLGEDADPPAELPFGADLPAGRYALLVAGAHRDDGEARGAGLPVETYLVQLWPASDGQPDELILKETSATTAMWREG</sequence>
<gene>
    <name evidence="1" type="ORF">OG549_03570</name>
</gene>
<reference evidence="1" key="1">
    <citation type="submission" date="2022-10" db="EMBL/GenBank/DDBJ databases">
        <title>The complete genomes of actinobacterial strains from the NBC collection.</title>
        <authorList>
            <person name="Joergensen T.S."/>
            <person name="Alvarez Arevalo M."/>
            <person name="Sterndorff E.B."/>
            <person name="Faurdal D."/>
            <person name="Vuksanovic O."/>
            <person name="Mourched A.-S."/>
            <person name="Charusanti P."/>
            <person name="Shaw S."/>
            <person name="Blin K."/>
            <person name="Weber T."/>
        </authorList>
    </citation>
    <scope>NUCLEOTIDE SEQUENCE</scope>
    <source>
        <strain evidence="1">NBC_00003</strain>
    </source>
</reference>
<dbReference type="AlphaFoldDB" id="A0AAU2UYZ1"/>
<proteinExistence type="predicted"/>